<dbReference type="Pfam" id="PF02463">
    <property type="entry name" value="SMC_N"/>
    <property type="match status" value="2"/>
</dbReference>
<evidence type="ECO:0000313" key="9">
    <source>
        <dbReference type="EMBL" id="TSJ67115.1"/>
    </source>
</evidence>
<feature type="binding site" evidence="7">
    <location>
        <begin position="32"/>
        <end position="39"/>
    </location>
    <ligand>
        <name>ATP</name>
        <dbReference type="ChEBI" id="CHEBI:30616"/>
    </ligand>
</feature>
<comment type="similarity">
    <text evidence="7">Belongs to the SMC family.</text>
</comment>
<evidence type="ECO:0000313" key="10">
    <source>
        <dbReference type="Proteomes" id="UP000316425"/>
    </source>
</evidence>
<comment type="subunit">
    <text evidence="7">Homodimer.</text>
</comment>
<dbReference type="SUPFAM" id="SSF57997">
    <property type="entry name" value="Tropomyosin"/>
    <property type="match status" value="1"/>
</dbReference>
<organism evidence="9 10">
    <name type="scientific">Allobacillus salarius</name>
    <dbReference type="NCBI Taxonomy" id="1955272"/>
    <lineage>
        <taxon>Bacteria</taxon>
        <taxon>Bacillati</taxon>
        <taxon>Bacillota</taxon>
        <taxon>Bacilli</taxon>
        <taxon>Bacillales</taxon>
        <taxon>Bacillaceae</taxon>
        <taxon>Allobacillus</taxon>
    </lineage>
</organism>
<keyword evidence="4 7" id="KW-0067">ATP-binding</keyword>
<dbReference type="InterPro" id="IPR036277">
    <property type="entry name" value="SMC_hinge_sf"/>
</dbReference>
<keyword evidence="6 7" id="KW-0238">DNA-binding</keyword>
<dbReference type="Gene3D" id="1.10.287.1490">
    <property type="match status" value="1"/>
</dbReference>
<feature type="coiled-coil region" evidence="7">
    <location>
        <begin position="262"/>
        <end position="496"/>
    </location>
</feature>
<name>A0A556PRV0_9BACI</name>
<feature type="domain" description="SMC hinge" evidence="8">
    <location>
        <begin position="520"/>
        <end position="638"/>
    </location>
</feature>
<comment type="caution">
    <text evidence="9">The sequence shown here is derived from an EMBL/GenBank/DDBJ whole genome shotgun (WGS) entry which is preliminary data.</text>
</comment>
<protein>
    <recommendedName>
        <fullName evidence="7">Chromosome partition protein Smc</fullName>
    </recommendedName>
</protein>
<dbReference type="Gene3D" id="1.20.1060.20">
    <property type="match status" value="1"/>
</dbReference>
<dbReference type="EMBL" id="VMHE01000002">
    <property type="protein sequence ID" value="TSJ67115.1"/>
    <property type="molecule type" value="Genomic_DNA"/>
</dbReference>
<keyword evidence="10" id="KW-1185">Reference proteome</keyword>
<dbReference type="GO" id="GO:0005694">
    <property type="term" value="C:chromosome"/>
    <property type="evidence" value="ECO:0007669"/>
    <property type="project" value="InterPro"/>
</dbReference>
<evidence type="ECO:0000256" key="6">
    <source>
        <dbReference type="ARBA" id="ARBA00023125"/>
    </source>
</evidence>
<dbReference type="GO" id="GO:0030261">
    <property type="term" value="P:chromosome condensation"/>
    <property type="evidence" value="ECO:0007669"/>
    <property type="project" value="InterPro"/>
</dbReference>
<dbReference type="GO" id="GO:0007059">
    <property type="term" value="P:chromosome segregation"/>
    <property type="evidence" value="ECO:0007669"/>
    <property type="project" value="UniProtKB-UniRule"/>
</dbReference>
<comment type="subcellular location">
    <subcellularLocation>
        <location evidence="1 7">Cytoplasm</location>
    </subcellularLocation>
</comment>
<dbReference type="FunFam" id="3.40.50.300:FF:000901">
    <property type="entry name" value="Chromosome partition protein Smc"/>
    <property type="match status" value="1"/>
</dbReference>
<keyword evidence="3 7" id="KW-0547">Nucleotide-binding</keyword>
<feature type="coiled-coil region" evidence="7">
    <location>
        <begin position="988"/>
        <end position="1015"/>
    </location>
</feature>
<dbReference type="InterPro" id="IPR011890">
    <property type="entry name" value="SMC_prok"/>
</dbReference>
<reference evidence="9 10" key="1">
    <citation type="submission" date="2019-07" db="EMBL/GenBank/DDBJ databases">
        <title>Allobacillus sp. nov. SKP isolated from shrimp paste of Euphausiacea.</title>
        <authorList>
            <person name="Kanchanasin P."/>
            <person name="Tanasupawat S."/>
            <person name="Shi W."/>
            <person name="Wu L."/>
            <person name="Ma J."/>
        </authorList>
    </citation>
    <scope>NUCLEOTIDE SEQUENCE [LARGE SCALE GENOMIC DNA]</scope>
    <source>
        <strain evidence="9 10">SKP4-8</strain>
    </source>
</reference>
<dbReference type="InterPro" id="IPR027417">
    <property type="entry name" value="P-loop_NTPase"/>
</dbReference>
<keyword evidence="2 7" id="KW-0963">Cytoplasm</keyword>
<dbReference type="SUPFAM" id="SSF75553">
    <property type="entry name" value="Smc hinge domain"/>
    <property type="match status" value="1"/>
</dbReference>
<evidence type="ECO:0000256" key="3">
    <source>
        <dbReference type="ARBA" id="ARBA00022741"/>
    </source>
</evidence>
<proteinExistence type="inferred from homology"/>
<dbReference type="Gene3D" id="3.30.70.1620">
    <property type="match status" value="1"/>
</dbReference>
<gene>
    <name evidence="7 9" type="primary">smc</name>
    <name evidence="9" type="ORF">FPQ13_02350</name>
</gene>
<dbReference type="GO" id="GO:0006260">
    <property type="term" value="P:DNA replication"/>
    <property type="evidence" value="ECO:0007669"/>
    <property type="project" value="UniProtKB-UniRule"/>
</dbReference>
<evidence type="ECO:0000256" key="1">
    <source>
        <dbReference type="ARBA" id="ARBA00004496"/>
    </source>
</evidence>
<dbReference type="SUPFAM" id="SSF52540">
    <property type="entry name" value="P-loop containing nucleoside triphosphate hydrolases"/>
    <property type="match status" value="3"/>
</dbReference>
<dbReference type="GO" id="GO:0005524">
    <property type="term" value="F:ATP binding"/>
    <property type="evidence" value="ECO:0007669"/>
    <property type="project" value="UniProtKB-UniRule"/>
</dbReference>
<dbReference type="Pfam" id="PF06470">
    <property type="entry name" value="SMC_hinge"/>
    <property type="match status" value="1"/>
</dbReference>
<dbReference type="Gene3D" id="3.40.50.300">
    <property type="entry name" value="P-loop containing nucleotide triphosphate hydrolases"/>
    <property type="match status" value="2"/>
</dbReference>
<evidence type="ECO:0000256" key="7">
    <source>
        <dbReference type="HAMAP-Rule" id="MF_01894"/>
    </source>
</evidence>
<dbReference type="GO" id="GO:0016887">
    <property type="term" value="F:ATP hydrolysis activity"/>
    <property type="evidence" value="ECO:0007669"/>
    <property type="project" value="InterPro"/>
</dbReference>
<dbReference type="SMART" id="SM00968">
    <property type="entry name" value="SMC_hinge"/>
    <property type="match status" value="1"/>
</dbReference>
<dbReference type="CDD" id="cd03278">
    <property type="entry name" value="ABC_SMC_barmotin"/>
    <property type="match status" value="2"/>
</dbReference>
<dbReference type="PIRSF" id="PIRSF005719">
    <property type="entry name" value="SMC"/>
    <property type="match status" value="1"/>
</dbReference>
<keyword evidence="5 7" id="KW-0175">Coiled coil</keyword>
<dbReference type="GO" id="GO:0007062">
    <property type="term" value="P:sister chromatid cohesion"/>
    <property type="evidence" value="ECO:0007669"/>
    <property type="project" value="InterPro"/>
</dbReference>
<dbReference type="OrthoDB" id="9808768at2"/>
<dbReference type="AlphaFoldDB" id="A0A556PRV0"/>
<dbReference type="RefSeq" id="WP_144087704.1">
    <property type="nucleotide sequence ID" value="NZ_VMHE01000002.1"/>
</dbReference>
<comment type="domain">
    <text evidence="7">Contains large globular domains required for ATP hydrolysis at each terminus and a third globular domain forming a flexible hinge near the middle of the molecule. These domains are separated by coiled-coil structures.</text>
</comment>
<evidence type="ECO:0000259" key="8">
    <source>
        <dbReference type="SMART" id="SM00968"/>
    </source>
</evidence>
<dbReference type="FunFam" id="3.40.50.300:FF:000984">
    <property type="entry name" value="Chromosome partition protein Smc"/>
    <property type="match status" value="1"/>
</dbReference>
<evidence type="ECO:0000256" key="5">
    <source>
        <dbReference type="ARBA" id="ARBA00023054"/>
    </source>
</evidence>
<dbReference type="InterPro" id="IPR024704">
    <property type="entry name" value="SMC"/>
</dbReference>
<comment type="function">
    <text evidence="7">Required for chromosome condensation and partitioning.</text>
</comment>
<dbReference type="InterPro" id="IPR003395">
    <property type="entry name" value="RecF/RecN/SMC_N"/>
</dbReference>
<dbReference type="InterPro" id="IPR010935">
    <property type="entry name" value="SMC_hinge"/>
</dbReference>
<dbReference type="PANTHER" id="PTHR43977">
    <property type="entry name" value="STRUCTURAL MAINTENANCE OF CHROMOSOMES PROTEIN 3"/>
    <property type="match status" value="1"/>
</dbReference>
<feature type="coiled-coil region" evidence="7">
    <location>
        <begin position="681"/>
        <end position="945"/>
    </location>
</feature>
<sequence>MYLKKLESVGFKSFAERISVDFVPGVTAVVGPNGSGKSNITDAIRWVLGEQSAKSLRGSKMQDIIFAGSDSRKPLNVAEVTLTLDNKDQRLPIDYEEVAVTRRVYRSGDSEYLINKQPCRLKDIVDLFLDSGLGKEAFSIIGQGRVEEILSSKSEERRSIFEEAAGVLKYKKRKQNAEKKLIDTADNLSRVEDIIHEIEGQLEPLQKQSAIAKEYLEKKDELEQYEVSLLVTEIETYHEEWQQLLSKIDKKKEYLLHLKTEINQDDAQLETYRQSIAALDQEIEEWQEKKLLLTQQIEQLDGKRNLLTEQLKHFDENQERLKNQIQTYQDQIEQGEFDVEDHEKKLNLLKSQRDETKRTINQLKEKLNQTGNQVEEQIETLKAQYIDQLNEQAAKKNEKHSKEKQIEQTSYRKLRLDERFEELIKQREELQKNEQSYTKEIEQEQSKYQEVETKFEQSTESYNALTEDIRIAEGKKQEAYRLIDQLRSKKDMLEQMKASYSGFYYGVKAVLQASKKKNLQGIHGAVAELLDIDETYVTAIETALGGQAQNIVTADEAAARNAIRWLKKSNSGRATFLPLTSIRPRQIRQEDVNRLDEDGFIGIAADLVSIDSAYGSIAKQLLGNILITENLRAANEIAKKTNHRYRIVTLEGDVVNPGGSMTGGAKKNSNQASLFTREKELDETASKLNRYEQKTKQFEQNLQEKLAKQEQLMQEMNELEEQKRGQEENIKEIEQQLYSVTYQLSNVQDQLNVYDQENDQLEIEIKQLKNDLNDVTAFLGESEKETNRLREKIEHLTDNLSSYKEEHEEVREKLNHMQIRYAEQDSEVRNQKNRYDEALADLEEQKEIKLAKEQELKQLQESHEQKDSIENLTDNLKTYRQNLAELNEKIDTGREKRQSITHQRDDLEREVKEKNKQYEQENNQVQKLEVNASRLDVELENRLQQLQDDYTLTHGRAKQEYGVTDDLESSREKVKTIKRAIDELGHVNLGAIEEYERIQERYDFLKRQQSDLLEAKQTLYDVIGEMDEEMIRKFSDTFEKIQKEFTQVFKTLFGGGRAELQLTDPKDMLETGVEIIAQPPGKKLQHLSLLSGGERSLTAIALLFAILRVRPVPFCVLDEVEAALDEANVFRFAKYLREFSAETQFIVITHRKGTMELADVLYGVTMQESGVSKLVSVKLEETKDMMLT</sequence>
<accession>A0A556PRV0</accession>
<dbReference type="GO" id="GO:0003677">
    <property type="term" value="F:DNA binding"/>
    <property type="evidence" value="ECO:0007669"/>
    <property type="project" value="UniProtKB-UniRule"/>
</dbReference>
<evidence type="ECO:0000256" key="2">
    <source>
        <dbReference type="ARBA" id="ARBA00022490"/>
    </source>
</evidence>
<dbReference type="GO" id="GO:0005737">
    <property type="term" value="C:cytoplasm"/>
    <property type="evidence" value="ECO:0007669"/>
    <property type="project" value="UniProtKB-SubCell"/>
</dbReference>
<dbReference type="NCBIfam" id="TIGR02168">
    <property type="entry name" value="SMC_prok_B"/>
    <property type="match status" value="1"/>
</dbReference>
<dbReference type="Proteomes" id="UP000316425">
    <property type="component" value="Unassembled WGS sequence"/>
</dbReference>
<evidence type="ECO:0000256" key="4">
    <source>
        <dbReference type="ARBA" id="ARBA00022840"/>
    </source>
</evidence>
<dbReference type="HAMAP" id="MF_01894">
    <property type="entry name" value="Smc_prok"/>
    <property type="match status" value="1"/>
</dbReference>